<evidence type="ECO:0000313" key="10">
    <source>
        <dbReference type="Proteomes" id="UP000216361"/>
    </source>
</evidence>
<dbReference type="RefSeq" id="WP_094410143.1">
    <property type="nucleotide sequence ID" value="NZ_BMJZ01000005.1"/>
</dbReference>
<evidence type="ECO:0000313" key="9">
    <source>
        <dbReference type="EMBL" id="OYQ17485.1"/>
    </source>
</evidence>
<accession>A0A255XM10</accession>
<gene>
    <name evidence="9" type="ORF">CHR90_16195</name>
</gene>
<evidence type="ECO:0000256" key="1">
    <source>
        <dbReference type="ARBA" id="ARBA00004651"/>
    </source>
</evidence>
<feature type="transmembrane region" description="Helical" evidence="7">
    <location>
        <begin position="163"/>
        <end position="187"/>
    </location>
</feature>
<feature type="transmembrane region" description="Helical" evidence="7">
    <location>
        <begin position="271"/>
        <end position="291"/>
    </location>
</feature>
<organism evidence="9 10">
    <name type="scientific">Elstera cyanobacteriorum</name>
    <dbReference type="NCBI Taxonomy" id="2022747"/>
    <lineage>
        <taxon>Bacteria</taxon>
        <taxon>Pseudomonadati</taxon>
        <taxon>Pseudomonadota</taxon>
        <taxon>Alphaproteobacteria</taxon>
        <taxon>Rhodospirillales</taxon>
        <taxon>Rhodospirillaceae</taxon>
        <taxon>Elstera</taxon>
    </lineage>
</organism>
<dbReference type="PANTHER" id="PTHR30193">
    <property type="entry name" value="ABC TRANSPORTER PERMEASE PROTEIN"/>
    <property type="match status" value="1"/>
</dbReference>
<dbReference type="GO" id="GO:0005886">
    <property type="term" value="C:plasma membrane"/>
    <property type="evidence" value="ECO:0007669"/>
    <property type="project" value="UniProtKB-SubCell"/>
</dbReference>
<dbReference type="Gene3D" id="1.10.3720.10">
    <property type="entry name" value="MetI-like"/>
    <property type="match status" value="1"/>
</dbReference>
<feature type="transmembrane region" description="Helical" evidence="7">
    <location>
        <begin position="216"/>
        <end position="236"/>
    </location>
</feature>
<feature type="transmembrane region" description="Helical" evidence="7">
    <location>
        <begin position="82"/>
        <end position="101"/>
    </location>
</feature>
<dbReference type="Proteomes" id="UP000216361">
    <property type="component" value="Unassembled WGS sequence"/>
</dbReference>
<evidence type="ECO:0000256" key="4">
    <source>
        <dbReference type="ARBA" id="ARBA00022692"/>
    </source>
</evidence>
<dbReference type="PANTHER" id="PTHR30193:SF37">
    <property type="entry name" value="INNER MEMBRANE ABC TRANSPORTER PERMEASE PROTEIN YCJO"/>
    <property type="match status" value="1"/>
</dbReference>
<comment type="subcellular location">
    <subcellularLocation>
        <location evidence="1 7">Cell membrane</location>
        <topology evidence="1 7">Multi-pass membrane protein</topology>
    </subcellularLocation>
</comment>
<dbReference type="Pfam" id="PF00528">
    <property type="entry name" value="BPD_transp_1"/>
    <property type="match status" value="1"/>
</dbReference>
<evidence type="ECO:0000256" key="6">
    <source>
        <dbReference type="ARBA" id="ARBA00023136"/>
    </source>
</evidence>
<dbReference type="AlphaFoldDB" id="A0A255XM10"/>
<sequence length="300" mass="33909">MRFSTEHLTIRQRQAMTAYLFLAVPAVFYTVIRFYPALESFYLSLTRWNIVSPTKQFVGLANYERLMKDPLFWKVMGNTFEYVGIGLPVGLALSFLIAYFLDKVSFGQGFLRALYFLPHIASTVAMAWVWRWLYQPPPIGLFNNLITDLGGDPQRFLTSTTQAIPAITAPVVWAGLGFNVVIFLAGLKAIPETYYEAARIDGASNWQILRRITLPLLKPTILFLAIINTIHLLRIFDQVYNMTQDGLGGPVNSTKPIVLHIYQTAFHKFDMGYASAATVVLFAILMLITLIQMKLLGKKP</sequence>
<keyword evidence="2 7" id="KW-0813">Transport</keyword>
<keyword evidence="10" id="KW-1185">Reference proteome</keyword>
<keyword evidence="5 7" id="KW-1133">Transmembrane helix</keyword>
<dbReference type="InterPro" id="IPR000515">
    <property type="entry name" value="MetI-like"/>
</dbReference>
<dbReference type="GO" id="GO:0055085">
    <property type="term" value="P:transmembrane transport"/>
    <property type="evidence" value="ECO:0007669"/>
    <property type="project" value="InterPro"/>
</dbReference>
<dbReference type="SUPFAM" id="SSF161098">
    <property type="entry name" value="MetI-like"/>
    <property type="match status" value="1"/>
</dbReference>
<dbReference type="InterPro" id="IPR035906">
    <property type="entry name" value="MetI-like_sf"/>
</dbReference>
<evidence type="ECO:0000256" key="2">
    <source>
        <dbReference type="ARBA" id="ARBA00022448"/>
    </source>
</evidence>
<evidence type="ECO:0000256" key="7">
    <source>
        <dbReference type="RuleBase" id="RU363032"/>
    </source>
</evidence>
<dbReference type="PROSITE" id="PS50928">
    <property type="entry name" value="ABC_TM1"/>
    <property type="match status" value="1"/>
</dbReference>
<keyword evidence="3" id="KW-1003">Cell membrane</keyword>
<comment type="similarity">
    <text evidence="7">Belongs to the binding-protein-dependent transport system permease family.</text>
</comment>
<dbReference type="OrthoDB" id="9805108at2"/>
<keyword evidence="6 7" id="KW-0472">Membrane</keyword>
<dbReference type="InterPro" id="IPR051393">
    <property type="entry name" value="ABC_transporter_permease"/>
</dbReference>
<comment type="caution">
    <text evidence="9">The sequence shown here is derived from an EMBL/GenBank/DDBJ whole genome shotgun (WGS) entry which is preliminary data.</text>
</comment>
<evidence type="ECO:0000256" key="3">
    <source>
        <dbReference type="ARBA" id="ARBA00022475"/>
    </source>
</evidence>
<reference evidence="9 10" key="1">
    <citation type="submission" date="2017-07" db="EMBL/GenBank/DDBJ databases">
        <title>Elstera cyanobacteriorum sp. nov., a novel bacterium isolated from cyanobacterial aggregates in a eutrophic lake.</title>
        <authorList>
            <person name="Cai H."/>
        </authorList>
    </citation>
    <scope>NUCLEOTIDE SEQUENCE [LARGE SCALE GENOMIC DNA]</scope>
    <source>
        <strain evidence="9 10">TH019</strain>
    </source>
</reference>
<evidence type="ECO:0000256" key="5">
    <source>
        <dbReference type="ARBA" id="ARBA00022989"/>
    </source>
</evidence>
<protein>
    <submittedName>
        <fullName evidence="9">ABC transporter permease</fullName>
    </submittedName>
</protein>
<proteinExistence type="inferred from homology"/>
<dbReference type="CDD" id="cd06261">
    <property type="entry name" value="TM_PBP2"/>
    <property type="match status" value="1"/>
</dbReference>
<keyword evidence="4 7" id="KW-0812">Transmembrane</keyword>
<feature type="domain" description="ABC transmembrane type-1" evidence="8">
    <location>
        <begin position="76"/>
        <end position="292"/>
    </location>
</feature>
<feature type="transmembrane region" description="Helical" evidence="7">
    <location>
        <begin position="113"/>
        <end position="133"/>
    </location>
</feature>
<name>A0A255XM10_9PROT</name>
<dbReference type="EMBL" id="NOXS01000034">
    <property type="protein sequence ID" value="OYQ17485.1"/>
    <property type="molecule type" value="Genomic_DNA"/>
</dbReference>
<feature type="transmembrane region" description="Helical" evidence="7">
    <location>
        <begin position="16"/>
        <end position="35"/>
    </location>
</feature>
<evidence type="ECO:0000259" key="8">
    <source>
        <dbReference type="PROSITE" id="PS50928"/>
    </source>
</evidence>